<protein>
    <recommendedName>
        <fullName evidence="1">Condensation domain-containing protein</fullName>
    </recommendedName>
</protein>
<dbReference type="GO" id="GO:0003824">
    <property type="term" value="F:catalytic activity"/>
    <property type="evidence" value="ECO:0007669"/>
    <property type="project" value="InterPro"/>
</dbReference>
<proteinExistence type="predicted"/>
<dbReference type="Gene3D" id="3.30.559.30">
    <property type="entry name" value="Nonribosomal peptide synthetase, condensation domain"/>
    <property type="match status" value="1"/>
</dbReference>
<evidence type="ECO:0000259" key="1">
    <source>
        <dbReference type="Pfam" id="PF00668"/>
    </source>
</evidence>
<name>A0A6B3BVL5_9ACTN</name>
<sequence length="145" mass="15412">MRWSPELSRSATELARREGGTPSMVLLAGFDVLMAHSSGQRDITVGTPVAGRTMTELQPLVGFFANTLALRVGVSVAVRSGPDRDGQQLISESSRIHRSGRFQSSTTVNTSFNVLTTASGIASRVPNSCSGMLLCGTRMVRIPAC</sequence>
<dbReference type="AlphaFoldDB" id="A0A6B3BVL5"/>
<evidence type="ECO:0000313" key="2">
    <source>
        <dbReference type="EMBL" id="NEC88379.1"/>
    </source>
</evidence>
<dbReference type="SUPFAM" id="SSF52777">
    <property type="entry name" value="CoA-dependent acyltransferases"/>
    <property type="match status" value="1"/>
</dbReference>
<comment type="caution">
    <text evidence="2">The sequence shown here is derived from an EMBL/GenBank/DDBJ whole genome shotgun (WGS) entry which is preliminary data.</text>
</comment>
<organism evidence="2">
    <name type="scientific">Streptomyces sp. SID12501</name>
    <dbReference type="NCBI Taxonomy" id="2706042"/>
    <lineage>
        <taxon>Bacteria</taxon>
        <taxon>Bacillati</taxon>
        <taxon>Actinomycetota</taxon>
        <taxon>Actinomycetes</taxon>
        <taxon>Kitasatosporales</taxon>
        <taxon>Streptomycetaceae</taxon>
        <taxon>Streptomyces</taxon>
    </lineage>
</organism>
<gene>
    <name evidence="2" type="ORF">G3I71_21690</name>
</gene>
<reference evidence="2" key="1">
    <citation type="submission" date="2020-01" db="EMBL/GenBank/DDBJ databases">
        <title>Insect and environment-associated Actinomycetes.</title>
        <authorList>
            <person name="Currrie C."/>
            <person name="Chevrette M."/>
            <person name="Carlson C."/>
            <person name="Stubbendieck R."/>
            <person name="Wendt-Pienkowski E."/>
        </authorList>
    </citation>
    <scope>NUCLEOTIDE SEQUENCE</scope>
    <source>
        <strain evidence="2">SID12501</strain>
    </source>
</reference>
<dbReference type="InterPro" id="IPR001242">
    <property type="entry name" value="Condensation_dom"/>
</dbReference>
<accession>A0A6B3BVL5</accession>
<dbReference type="Pfam" id="PF00668">
    <property type="entry name" value="Condensation"/>
    <property type="match status" value="1"/>
</dbReference>
<dbReference type="EMBL" id="JAAGLU010000017">
    <property type="protein sequence ID" value="NEC88379.1"/>
    <property type="molecule type" value="Genomic_DNA"/>
</dbReference>
<feature type="domain" description="Condensation" evidence="1">
    <location>
        <begin position="3"/>
        <end position="74"/>
    </location>
</feature>